<organism evidence="1 2">
    <name type="scientific">Roseofilum acuticapitatum BLCC-M154</name>
    <dbReference type="NCBI Taxonomy" id="3022444"/>
    <lineage>
        <taxon>Bacteria</taxon>
        <taxon>Bacillati</taxon>
        <taxon>Cyanobacteriota</taxon>
        <taxon>Cyanophyceae</taxon>
        <taxon>Desertifilales</taxon>
        <taxon>Desertifilaceae</taxon>
        <taxon>Roseofilum</taxon>
        <taxon>Roseofilum acuticapitatum</taxon>
    </lineage>
</organism>
<dbReference type="Proteomes" id="UP001235303">
    <property type="component" value="Unassembled WGS sequence"/>
</dbReference>
<dbReference type="GO" id="GO:0008168">
    <property type="term" value="F:methyltransferase activity"/>
    <property type="evidence" value="ECO:0007669"/>
    <property type="project" value="UniProtKB-KW"/>
</dbReference>
<keyword evidence="2" id="KW-1185">Reference proteome</keyword>
<name>A0ABT7ATM6_9CYAN</name>
<dbReference type="SUPFAM" id="SSF53335">
    <property type="entry name" value="S-adenosyl-L-methionine-dependent methyltransferases"/>
    <property type="match status" value="1"/>
</dbReference>
<comment type="caution">
    <text evidence="1">The sequence shown here is derived from an EMBL/GenBank/DDBJ whole genome shotgun (WGS) entry which is preliminary data.</text>
</comment>
<gene>
    <name evidence="1" type="ORF">PMG71_12555</name>
</gene>
<proteinExistence type="predicted"/>
<dbReference type="Gene3D" id="3.40.50.150">
    <property type="entry name" value="Vaccinia Virus protein VP39"/>
    <property type="match status" value="1"/>
</dbReference>
<protein>
    <submittedName>
        <fullName evidence="1">Class I SAM-dependent methyltransferase</fullName>
    </submittedName>
</protein>
<dbReference type="RefSeq" id="WP_283754020.1">
    <property type="nucleotide sequence ID" value="NZ_JAQOSP010000086.1"/>
</dbReference>
<accession>A0ABT7ATM6</accession>
<keyword evidence="1" id="KW-0808">Transferase</keyword>
<reference evidence="1 2" key="1">
    <citation type="submission" date="2023-01" db="EMBL/GenBank/DDBJ databases">
        <title>Novel diversity within Roseofilum (Cyanobacteria; Desertifilaceae) from marine benthic mats with descriptions of four novel species.</title>
        <authorList>
            <person name="Wang Y."/>
            <person name="Berthold D.E."/>
            <person name="Hu J."/>
            <person name="Lefler F.W."/>
            <person name="Laughinghouse H.D. IV."/>
        </authorList>
    </citation>
    <scope>NUCLEOTIDE SEQUENCE [LARGE SCALE GENOMIC DNA]</scope>
    <source>
        <strain evidence="1 2">BLCC-M154</strain>
    </source>
</reference>
<evidence type="ECO:0000313" key="2">
    <source>
        <dbReference type="Proteomes" id="UP001235303"/>
    </source>
</evidence>
<dbReference type="InterPro" id="IPR029063">
    <property type="entry name" value="SAM-dependent_MTases_sf"/>
</dbReference>
<keyword evidence="1" id="KW-0489">Methyltransferase</keyword>
<dbReference type="EMBL" id="JAQOSP010000086">
    <property type="protein sequence ID" value="MDJ1170262.1"/>
    <property type="molecule type" value="Genomic_DNA"/>
</dbReference>
<dbReference type="Pfam" id="PF13578">
    <property type="entry name" value="Methyltransf_24"/>
    <property type="match status" value="1"/>
</dbReference>
<sequence>MDYHQFLEQLPSLYENWGTDYIHPKSDRFYEAGQDLRGMTTTNVMQLLNFAVYCMEPDEIYCEIGSYQGVTLIGALLDAPERMAYAVDDFSQFDPDGKNQKALEENLEKFGLDSQVCFCCQDFEQFFVDLKEVETENKIGVYLYDGAHDYRSQLMGLFLVRPFLASQAILIVDDANEKEVQQANLDFITLNPECKLLLEFLTPGNGYPTFWNGIQVLSWDSHSEG</sequence>
<evidence type="ECO:0000313" key="1">
    <source>
        <dbReference type="EMBL" id="MDJ1170262.1"/>
    </source>
</evidence>
<dbReference type="GO" id="GO:0032259">
    <property type="term" value="P:methylation"/>
    <property type="evidence" value="ECO:0007669"/>
    <property type="project" value="UniProtKB-KW"/>
</dbReference>